<dbReference type="InterPro" id="IPR029063">
    <property type="entry name" value="SAM-dependent_MTases_sf"/>
</dbReference>
<dbReference type="RefSeq" id="WP_127017090.1">
    <property type="nucleotide sequence ID" value="NZ_CP016379.1"/>
</dbReference>
<dbReference type="OrthoDB" id="9763537at2"/>
<organism evidence="2 3">
    <name type="scientific">Anoxybacter fermentans</name>
    <dbReference type="NCBI Taxonomy" id="1323375"/>
    <lineage>
        <taxon>Bacteria</taxon>
        <taxon>Bacillati</taxon>
        <taxon>Bacillota</taxon>
        <taxon>Clostridia</taxon>
        <taxon>Halanaerobiales</taxon>
        <taxon>Anoxybacter</taxon>
    </lineage>
</organism>
<dbReference type="AlphaFoldDB" id="A0A3S9SZK8"/>
<dbReference type="CDD" id="cd02440">
    <property type="entry name" value="AdoMet_MTases"/>
    <property type="match status" value="1"/>
</dbReference>
<reference evidence="2 3" key="1">
    <citation type="submission" date="2016-07" db="EMBL/GenBank/DDBJ databases">
        <title>Genome and transcriptome analysis of iron-reducing fermentative bacteria Anoxybacter fermentans.</title>
        <authorList>
            <person name="Zeng X."/>
            <person name="Shao Z."/>
        </authorList>
    </citation>
    <scope>NUCLEOTIDE SEQUENCE [LARGE SCALE GENOMIC DNA]</scope>
    <source>
        <strain evidence="2 3">DY22613</strain>
    </source>
</reference>
<dbReference type="SUPFAM" id="SSF53335">
    <property type="entry name" value="S-adenosyl-L-methionine-dependent methyltransferases"/>
    <property type="match status" value="1"/>
</dbReference>
<dbReference type="EMBL" id="CP016379">
    <property type="protein sequence ID" value="AZR73744.1"/>
    <property type="molecule type" value="Genomic_DNA"/>
</dbReference>
<feature type="domain" description="Methyltransferase" evidence="1">
    <location>
        <begin position="62"/>
        <end position="157"/>
    </location>
</feature>
<keyword evidence="3" id="KW-1185">Reference proteome</keyword>
<dbReference type="Pfam" id="PF13649">
    <property type="entry name" value="Methyltransf_25"/>
    <property type="match status" value="1"/>
</dbReference>
<gene>
    <name evidence="2" type="ORF">BBF96_10315</name>
</gene>
<evidence type="ECO:0000313" key="3">
    <source>
        <dbReference type="Proteomes" id="UP000267250"/>
    </source>
</evidence>
<evidence type="ECO:0000259" key="1">
    <source>
        <dbReference type="Pfam" id="PF13649"/>
    </source>
</evidence>
<evidence type="ECO:0000313" key="2">
    <source>
        <dbReference type="EMBL" id="AZR73744.1"/>
    </source>
</evidence>
<accession>A0A3S9SZK8</accession>
<dbReference type="Gene3D" id="3.40.50.150">
    <property type="entry name" value="Vaccinia Virus protein VP39"/>
    <property type="match status" value="1"/>
</dbReference>
<proteinExistence type="predicted"/>
<dbReference type="Proteomes" id="UP000267250">
    <property type="component" value="Chromosome"/>
</dbReference>
<name>A0A3S9SZK8_9FIRM</name>
<dbReference type="InterPro" id="IPR041698">
    <property type="entry name" value="Methyltransf_25"/>
</dbReference>
<dbReference type="KEGG" id="aft:BBF96_10315"/>
<protein>
    <recommendedName>
        <fullName evidence="1">Methyltransferase domain-containing protein</fullName>
    </recommendedName>
</protein>
<sequence>MEEKWRGFCDPKQMWPNHEDWLNSMARVYKDSVHINIRIVDTDLTCYYINRFLNSSGKKTSILDAGGGWGRIAFSLAAYDYSIKVVDMSEKYLEMGKNIAIKLGLEDLVKFEYGDLTNYMPEKNQYDAIMLLETIEYLSDAERRELLGRLIDALKPGSLLFITAVDKLAMLNFQVRRFLFVPEITKMMETDNFLDLAGNVFHPVTPGEFDQLIQSAEKAEIVDRRTLFHLDSFLMSMGWYFQSLYYYSPNLPQKLVEANIKLMDDPYYKNRGFFHVAVLRRKD</sequence>